<gene>
    <name evidence="2" type="ORF">DSM5745_09263</name>
</gene>
<evidence type="ECO:0000313" key="3">
    <source>
        <dbReference type="Proteomes" id="UP000256690"/>
    </source>
</evidence>
<dbReference type="GeneID" id="38119633"/>
<dbReference type="OrthoDB" id="4453259at2759"/>
<dbReference type="EMBL" id="PVWQ01000012">
    <property type="protein sequence ID" value="RDW67397.1"/>
    <property type="molecule type" value="Genomic_DNA"/>
</dbReference>
<evidence type="ECO:0000256" key="1">
    <source>
        <dbReference type="SAM" id="MobiDB-lite"/>
    </source>
</evidence>
<dbReference type="RefSeq" id="XP_026600365.1">
    <property type="nucleotide sequence ID" value="XM_026751279.1"/>
</dbReference>
<name>A0A3D8R039_9EURO</name>
<protein>
    <submittedName>
        <fullName evidence="2">Uncharacterized protein</fullName>
    </submittedName>
</protein>
<keyword evidence="3" id="KW-1185">Reference proteome</keyword>
<dbReference type="Proteomes" id="UP000256690">
    <property type="component" value="Unassembled WGS sequence"/>
</dbReference>
<comment type="caution">
    <text evidence="2">The sequence shown here is derived from an EMBL/GenBank/DDBJ whole genome shotgun (WGS) entry which is preliminary data.</text>
</comment>
<proteinExistence type="predicted"/>
<evidence type="ECO:0000313" key="2">
    <source>
        <dbReference type="EMBL" id="RDW67397.1"/>
    </source>
</evidence>
<accession>A0A3D8R039</accession>
<sequence>MPSIRSCSACLDRGTLCDGNPQGCQPCLRGGFSCRRDYRACPAIPQPDWGETQATAEQVAGIPSAEITTAHAPLIAALTAFYNALIQLQYLREHELVRPPHVSEHIDLDALVESGFEAQAIALILALPQVNIPRIADAEIDITPDAALPFPYLNLGSLRTATYANTARDPFYHGQGQDQDDNEEHEHERENWRIPPWALFITRPDPQRGYGFTHCRIYDMRSRTLGLWSDAMVGRAGDTRRHGRLLIDARPADEVIGEWTASLRALAWVPSLSDRERTIQAAPDLERVNRAIAHAQTMPEDWGAPMIRDERRRYHAYWAQRGIYEGCGWPDALREEELVGRRGEWNAAIRRLGAAEVDAFYRGLAGGHAI</sequence>
<reference evidence="2 3" key="1">
    <citation type="journal article" date="2018" name="IMA Fungus">
        <title>IMA Genome-F 9: Draft genome sequence of Annulohypoxylon stygium, Aspergillus mulundensis, Berkeleyomyces basicola (syn. Thielaviopsis basicola), Ceratocystis smalleyi, two Cercospora beticola strains, Coleophoma cylindrospora, Fusarium fracticaudum, Phialophora cf. hyalina, and Morchella septimelata.</title>
        <authorList>
            <person name="Wingfield B.D."/>
            <person name="Bills G.F."/>
            <person name="Dong Y."/>
            <person name="Huang W."/>
            <person name="Nel W.J."/>
            <person name="Swalarsk-Parry B.S."/>
            <person name="Vaghefi N."/>
            <person name="Wilken P.M."/>
            <person name="An Z."/>
            <person name="de Beer Z.W."/>
            <person name="De Vos L."/>
            <person name="Chen L."/>
            <person name="Duong T.A."/>
            <person name="Gao Y."/>
            <person name="Hammerbacher A."/>
            <person name="Kikkert J.R."/>
            <person name="Li Y."/>
            <person name="Li H."/>
            <person name="Li K."/>
            <person name="Li Q."/>
            <person name="Liu X."/>
            <person name="Ma X."/>
            <person name="Naidoo K."/>
            <person name="Pethybridge S.J."/>
            <person name="Sun J."/>
            <person name="Steenkamp E.T."/>
            <person name="van der Nest M.A."/>
            <person name="van Wyk S."/>
            <person name="Wingfield M.J."/>
            <person name="Xiong C."/>
            <person name="Yue Q."/>
            <person name="Zhang X."/>
        </authorList>
    </citation>
    <scope>NUCLEOTIDE SEQUENCE [LARGE SCALE GENOMIC DNA]</scope>
    <source>
        <strain evidence="2 3">DSM 5745</strain>
    </source>
</reference>
<dbReference type="AlphaFoldDB" id="A0A3D8R039"/>
<organism evidence="2 3">
    <name type="scientific">Aspergillus mulundensis</name>
    <dbReference type="NCBI Taxonomy" id="1810919"/>
    <lineage>
        <taxon>Eukaryota</taxon>
        <taxon>Fungi</taxon>
        <taxon>Dikarya</taxon>
        <taxon>Ascomycota</taxon>
        <taxon>Pezizomycotina</taxon>
        <taxon>Eurotiomycetes</taxon>
        <taxon>Eurotiomycetidae</taxon>
        <taxon>Eurotiales</taxon>
        <taxon>Aspergillaceae</taxon>
        <taxon>Aspergillus</taxon>
        <taxon>Aspergillus subgen. Nidulantes</taxon>
    </lineage>
</organism>
<feature type="region of interest" description="Disordered" evidence="1">
    <location>
        <begin position="169"/>
        <end position="189"/>
    </location>
</feature>